<accession>A0A0V1DWY1</accession>
<evidence type="ECO:0000259" key="3">
    <source>
        <dbReference type="Pfam" id="PF00171"/>
    </source>
</evidence>
<name>A0A0V1DWY1_TRIPS</name>
<dbReference type="FunFam" id="3.40.605.10:FF:000050">
    <property type="entry name" value="Aldehyde dehydrogenase, mitochondrial"/>
    <property type="match status" value="1"/>
</dbReference>
<dbReference type="Proteomes" id="UP000054632">
    <property type="component" value="Unassembled WGS sequence"/>
</dbReference>
<proteinExistence type="inferred from homology"/>
<dbReference type="InterPro" id="IPR016163">
    <property type="entry name" value="Ald_DH_C"/>
</dbReference>
<dbReference type="Gene3D" id="3.40.309.10">
    <property type="entry name" value="Aldehyde Dehydrogenase, Chain A, domain 2"/>
    <property type="match status" value="1"/>
</dbReference>
<dbReference type="InterPro" id="IPR015590">
    <property type="entry name" value="Aldehyde_DH_dom"/>
</dbReference>
<dbReference type="Gene3D" id="3.40.605.10">
    <property type="entry name" value="Aldehyde Dehydrogenase, Chain A, domain 1"/>
    <property type="match status" value="1"/>
</dbReference>
<sequence>MSTFVFEIFINNQFINSVKGNTFADINPSNGTTIADIQAAEKPDIDKAVEAARRAFHRDSIWSRMNASERGKYLFKLADLIERDVAVLATLDTLDVGKPFKDAVNDIFSGAKFLRYFGGYADKLCGQTVPIDDDYFAFTRLEPVGVCGIILPWNFPLTLLCWKVGPALCAGCTLVIKPAEQTPLSALHFASLVAEAGLPPGVINVVPGFGPKAGAALAHHMNVDKISFTGSTKIGKLIMEAAATSNLKRTTLLLGGKSPCIVFADADVDFAVKMCHFGLFHNMGQCCTAASRCYVQEEIYDEFVEKAVEFAKRKIIGDPFDPEVEHGPQVDSKAFHQILQLIESGKQEGAKLLCGGEAIVDSPGYYIQPTVFADVTDNMRIAKEEIFGPVQQILKFKTLDEVIERANNTNYGLAASIFTKNFDNAIKFVNSVQAGTAWVNCHHVVCPQIPFGGYKESGIGREHGWEGVKEYCEVKTVIMKTSVKRS</sequence>
<organism evidence="4 6">
    <name type="scientific">Trichinella pseudospiralis</name>
    <name type="common">Parasitic roundworm</name>
    <dbReference type="NCBI Taxonomy" id="6337"/>
    <lineage>
        <taxon>Eukaryota</taxon>
        <taxon>Metazoa</taxon>
        <taxon>Ecdysozoa</taxon>
        <taxon>Nematoda</taxon>
        <taxon>Enoplea</taxon>
        <taxon>Dorylaimia</taxon>
        <taxon>Trichinellida</taxon>
        <taxon>Trichinellidae</taxon>
        <taxon>Trichinella</taxon>
    </lineage>
</organism>
<dbReference type="AlphaFoldDB" id="A0A0V1DWY1"/>
<reference evidence="6 7" key="1">
    <citation type="submission" date="2015-01" db="EMBL/GenBank/DDBJ databases">
        <title>Evolution of Trichinella species and genotypes.</title>
        <authorList>
            <person name="Korhonen P.K."/>
            <person name="Edoardo P."/>
            <person name="Giuseppe L.R."/>
            <person name="Gasser R.B."/>
        </authorList>
    </citation>
    <scope>NUCLEOTIDE SEQUENCE [LARGE SCALE GENOMIC DNA]</scope>
    <source>
        <strain evidence="4">ISS13</strain>
        <strain evidence="5">ISS176</strain>
    </source>
</reference>
<evidence type="ECO:0000256" key="2">
    <source>
        <dbReference type="ARBA" id="ARBA00023002"/>
    </source>
</evidence>
<dbReference type="EMBL" id="JYDV01000176">
    <property type="protein sequence ID" value="KRZ26747.1"/>
    <property type="molecule type" value="Genomic_DNA"/>
</dbReference>
<dbReference type="PROSITE" id="PS00070">
    <property type="entry name" value="ALDEHYDE_DEHYDR_CYS"/>
    <property type="match status" value="1"/>
</dbReference>
<evidence type="ECO:0000313" key="4">
    <source>
        <dbReference type="EMBL" id="KRY65825.1"/>
    </source>
</evidence>
<evidence type="ECO:0000313" key="5">
    <source>
        <dbReference type="EMBL" id="KRZ26747.1"/>
    </source>
</evidence>
<dbReference type="InterPro" id="IPR016160">
    <property type="entry name" value="Ald_DH_CS_CYS"/>
</dbReference>
<evidence type="ECO:0000313" key="6">
    <source>
        <dbReference type="Proteomes" id="UP000054632"/>
    </source>
</evidence>
<dbReference type="EMBL" id="JYDR01000192">
    <property type="protein sequence ID" value="KRY65825.1"/>
    <property type="molecule type" value="Genomic_DNA"/>
</dbReference>
<dbReference type="Proteomes" id="UP000054826">
    <property type="component" value="Unassembled WGS sequence"/>
</dbReference>
<comment type="caution">
    <text evidence="4">The sequence shown here is derived from an EMBL/GenBank/DDBJ whole genome shotgun (WGS) entry which is preliminary data.</text>
</comment>
<evidence type="ECO:0000313" key="7">
    <source>
        <dbReference type="Proteomes" id="UP000054826"/>
    </source>
</evidence>
<comment type="similarity">
    <text evidence="1">Belongs to the aldehyde dehydrogenase family.</text>
</comment>
<feature type="domain" description="Aldehyde dehydrogenase" evidence="3">
    <location>
        <begin position="18"/>
        <end position="477"/>
    </location>
</feature>
<dbReference type="InterPro" id="IPR016161">
    <property type="entry name" value="Ald_DH/histidinol_DH"/>
</dbReference>
<dbReference type="GO" id="GO:0016620">
    <property type="term" value="F:oxidoreductase activity, acting on the aldehyde or oxo group of donors, NAD or NADP as acceptor"/>
    <property type="evidence" value="ECO:0007669"/>
    <property type="project" value="InterPro"/>
</dbReference>
<dbReference type="PANTHER" id="PTHR11699">
    <property type="entry name" value="ALDEHYDE DEHYDROGENASE-RELATED"/>
    <property type="match status" value="1"/>
</dbReference>
<dbReference type="InterPro" id="IPR016162">
    <property type="entry name" value="Ald_DH_N"/>
</dbReference>
<dbReference type="FunFam" id="3.40.309.10:FF:000001">
    <property type="entry name" value="Mitochondrial aldehyde dehydrogenase 2"/>
    <property type="match status" value="1"/>
</dbReference>
<protein>
    <submittedName>
        <fullName evidence="4">Retinal dehydrogenase 2</fullName>
    </submittedName>
</protein>
<gene>
    <name evidence="4" type="primary">ALDH1A2</name>
    <name evidence="4" type="ORF">T4A_294</name>
    <name evidence="5" type="ORF">T4C_2973</name>
</gene>
<dbReference type="SUPFAM" id="SSF53720">
    <property type="entry name" value="ALDH-like"/>
    <property type="match status" value="1"/>
</dbReference>
<keyword evidence="2" id="KW-0560">Oxidoreductase</keyword>
<evidence type="ECO:0000256" key="1">
    <source>
        <dbReference type="ARBA" id="ARBA00009986"/>
    </source>
</evidence>
<dbReference type="Pfam" id="PF00171">
    <property type="entry name" value="Aldedh"/>
    <property type="match status" value="1"/>
</dbReference>